<dbReference type="RefSeq" id="WP_075441805.1">
    <property type="nucleotide sequence ID" value="NZ_FOQK01000002.1"/>
</dbReference>
<organism evidence="1 2">
    <name type="scientific">Selenomonas ruminantium</name>
    <dbReference type="NCBI Taxonomy" id="971"/>
    <lineage>
        <taxon>Bacteria</taxon>
        <taxon>Bacillati</taxon>
        <taxon>Bacillota</taxon>
        <taxon>Negativicutes</taxon>
        <taxon>Selenomonadales</taxon>
        <taxon>Selenomonadaceae</taxon>
        <taxon>Selenomonas</taxon>
    </lineage>
</organism>
<reference evidence="1 2" key="1">
    <citation type="submission" date="2016-10" db="EMBL/GenBank/DDBJ databases">
        <authorList>
            <person name="de Groot N.N."/>
        </authorList>
    </citation>
    <scope>NUCLEOTIDE SEQUENCE [LARGE SCALE GENOMIC DNA]</scope>
    <source>
        <strain evidence="1 2">Z108</strain>
    </source>
</reference>
<evidence type="ECO:0008006" key="3">
    <source>
        <dbReference type="Google" id="ProtNLM"/>
    </source>
</evidence>
<accession>A0A1I3C1W4</accession>
<dbReference type="AlphaFoldDB" id="A0A1I3C1W4"/>
<evidence type="ECO:0000313" key="1">
    <source>
        <dbReference type="EMBL" id="SFH68492.1"/>
    </source>
</evidence>
<proteinExistence type="predicted"/>
<evidence type="ECO:0000313" key="2">
    <source>
        <dbReference type="Proteomes" id="UP000183639"/>
    </source>
</evidence>
<protein>
    <recommendedName>
        <fullName evidence="3">PAS domain-containing protein</fullName>
    </recommendedName>
</protein>
<sequence length="110" mass="12465">MDKQEMINAFHMMWDNFPEPIMLITKDRQIHAVNKKAASLGLNDQMKCSSIGKPEQHKGCLCNQAADTKQAVYKAYEGQFGRAYGFWIPVAGAEEYIIHFGVGSTFEYPM</sequence>
<dbReference type="Proteomes" id="UP000183639">
    <property type="component" value="Unassembled WGS sequence"/>
</dbReference>
<dbReference type="OrthoDB" id="1665961at2"/>
<gene>
    <name evidence="1" type="ORF">SAMN04487861_10286</name>
</gene>
<dbReference type="EMBL" id="FOQK01000002">
    <property type="protein sequence ID" value="SFH68492.1"/>
    <property type="molecule type" value="Genomic_DNA"/>
</dbReference>
<name>A0A1I3C1W4_SELRU</name>